<reference evidence="15" key="1">
    <citation type="submission" date="2022-11" db="UniProtKB">
        <authorList>
            <consortium name="EnsemblMetazoa"/>
        </authorList>
    </citation>
    <scope>IDENTIFICATION</scope>
</reference>
<evidence type="ECO:0000256" key="9">
    <source>
        <dbReference type="ARBA" id="ARBA00042645"/>
    </source>
</evidence>
<dbReference type="GO" id="GO:0102390">
    <property type="term" value="F:mycophenolic acid acyl-glucuronide esterase activity"/>
    <property type="evidence" value="ECO:0007669"/>
    <property type="project" value="UniProtKB-EC"/>
</dbReference>
<dbReference type="EC" id="3.1.1.93" evidence="6"/>
<proteinExistence type="predicted"/>
<evidence type="ECO:0000313" key="16">
    <source>
        <dbReference type="Proteomes" id="UP000887567"/>
    </source>
</evidence>
<comment type="function">
    <text evidence="11">Acts as an acyl-protein thioesterase that hydrolyzes fatty acids from acylated residues in proteins. Regulates the mitochondrial S-depalmitoylation of the nucleophilic active site residue of peroxiredoxin-5/PRDX5, a key antioxidant protein, therefore modulating mitochondrial antioxidant ability. Also catalyzes the deglucuronidation of mycophenolic acid acyl-glucuronide, an active metabolite of the immunosuppressant drug mycophenolate.</text>
</comment>
<dbReference type="RefSeq" id="XP_020913250.1">
    <property type="nucleotide sequence ID" value="XM_021057591.2"/>
</dbReference>
<dbReference type="GO" id="GO:0004553">
    <property type="term" value="F:hydrolase activity, hydrolyzing O-glycosyl compounds"/>
    <property type="evidence" value="ECO:0007669"/>
    <property type="project" value="TreeGrafter"/>
</dbReference>
<dbReference type="InterPro" id="IPR029058">
    <property type="entry name" value="AB_hydrolase_fold"/>
</dbReference>
<comment type="catalytic activity">
    <reaction evidence="13">
        <text>mycophenolic acid O-acyl-beta-D-glucuronide + H2O = mycophenolate + D-glucuronate + H(+)</text>
        <dbReference type="Rhea" id="RHEA:34179"/>
        <dbReference type="ChEBI" id="CHEBI:15377"/>
        <dbReference type="ChEBI" id="CHEBI:15378"/>
        <dbReference type="ChEBI" id="CHEBI:58720"/>
        <dbReference type="ChEBI" id="CHEBI:62932"/>
        <dbReference type="ChEBI" id="CHEBI:66982"/>
        <dbReference type="EC" id="3.1.1.93"/>
    </reaction>
    <physiologicalReaction direction="left-to-right" evidence="13">
        <dbReference type="Rhea" id="RHEA:34180"/>
    </physiologicalReaction>
</comment>
<accession>A0A913Y0N6</accession>
<dbReference type="SUPFAM" id="SSF53474">
    <property type="entry name" value="alpha/beta-Hydrolases"/>
    <property type="match status" value="1"/>
</dbReference>
<dbReference type="GeneID" id="110250931"/>
<feature type="domain" description="AB hydrolase-1" evidence="14">
    <location>
        <begin position="47"/>
        <end position="151"/>
    </location>
</feature>
<dbReference type="GO" id="GO:0008474">
    <property type="term" value="F:palmitoyl-(protein) hydrolase activity"/>
    <property type="evidence" value="ECO:0007669"/>
    <property type="project" value="UniProtKB-EC"/>
</dbReference>
<evidence type="ECO:0000256" key="12">
    <source>
        <dbReference type="ARBA" id="ARBA00047409"/>
    </source>
</evidence>
<dbReference type="EC" id="3.1.2.22" evidence="2"/>
<evidence type="ECO:0000256" key="3">
    <source>
        <dbReference type="ARBA" id="ARBA00022801"/>
    </source>
</evidence>
<dbReference type="EnsemblMetazoa" id="XM_021057591.2">
    <property type="protein sequence ID" value="XP_020913250.1"/>
    <property type="gene ID" value="LOC110250931"/>
</dbReference>
<dbReference type="AlphaFoldDB" id="A0A913Y0N6"/>
<evidence type="ECO:0000256" key="13">
    <source>
        <dbReference type="ARBA" id="ARBA00047972"/>
    </source>
</evidence>
<sequence>MATAFARRYGYSVRFTCNSNIKMAQKLNLPNGEYLEYHHFPGELPGIVFLPGLMSSMSGTKAMALEKYCLSTGRAYTRFNHRGMGLSSGKAHEFTIGSRKEDVLNILDAIKGPQILVGSSLGGWIMLLVAMEMPHKIPGLIGIATALNFVKRRFDSLPDETKTIIKSTGRWEMPTPYNEKPYILSWDMIQEAKQHELNKNIAVNCPVRLIHGMNDKEVPYDISIDLANNLQSNDVQVTLIKNGTHRLSGPKDIQTITRTIKLLVQDINAKDMASNL</sequence>
<dbReference type="Proteomes" id="UP000887567">
    <property type="component" value="Unplaced"/>
</dbReference>
<evidence type="ECO:0000256" key="10">
    <source>
        <dbReference type="ARBA" id="ARBA00042704"/>
    </source>
</evidence>
<evidence type="ECO:0000259" key="14">
    <source>
        <dbReference type="Pfam" id="PF00561"/>
    </source>
</evidence>
<evidence type="ECO:0000256" key="5">
    <source>
        <dbReference type="ARBA" id="ARBA00023128"/>
    </source>
</evidence>
<keyword evidence="3" id="KW-0378">Hydrolase</keyword>
<protein>
    <recommendedName>
        <fullName evidence="7">Palmitoyl-protein thioesterase ABHD10, mitochondrial</fullName>
        <ecNumber evidence="6">3.1.1.93</ecNumber>
        <ecNumber evidence="2">3.1.2.22</ecNumber>
    </recommendedName>
    <alternativeName>
        <fullName evidence="9">Acyl-protein thioesterase ABHD10</fullName>
    </alternativeName>
    <alternativeName>
        <fullName evidence="10">Alpha/beta hydrolase domain-containing protein 10</fullName>
    </alternativeName>
    <alternativeName>
        <fullName evidence="8">Mycophenolic acid acyl-glucuronide esterase, mitochondrial</fullName>
    </alternativeName>
</protein>
<comment type="catalytic activity">
    <reaction evidence="12">
        <text>S-hexadecanoyl-L-cysteinyl-[protein] + H2O = L-cysteinyl-[protein] + hexadecanoate + H(+)</text>
        <dbReference type="Rhea" id="RHEA:19233"/>
        <dbReference type="Rhea" id="RHEA-COMP:10131"/>
        <dbReference type="Rhea" id="RHEA-COMP:11032"/>
        <dbReference type="ChEBI" id="CHEBI:7896"/>
        <dbReference type="ChEBI" id="CHEBI:15377"/>
        <dbReference type="ChEBI" id="CHEBI:15378"/>
        <dbReference type="ChEBI" id="CHEBI:29950"/>
        <dbReference type="ChEBI" id="CHEBI:74151"/>
        <dbReference type="EC" id="3.1.2.22"/>
    </reaction>
    <physiologicalReaction direction="left-to-right" evidence="12">
        <dbReference type="Rhea" id="RHEA:19234"/>
    </physiologicalReaction>
</comment>
<dbReference type="KEGG" id="epa:110250931"/>
<evidence type="ECO:0000256" key="1">
    <source>
        <dbReference type="ARBA" id="ARBA00004173"/>
    </source>
</evidence>
<dbReference type="InterPro" id="IPR052382">
    <property type="entry name" value="ABHD10_acyl-thioesterase"/>
</dbReference>
<dbReference type="OMA" id="TISRWLE"/>
<evidence type="ECO:0000256" key="7">
    <source>
        <dbReference type="ARBA" id="ARBA00039314"/>
    </source>
</evidence>
<evidence type="ECO:0000256" key="8">
    <source>
        <dbReference type="ARBA" id="ARBA00041520"/>
    </source>
</evidence>
<evidence type="ECO:0000256" key="11">
    <source>
        <dbReference type="ARBA" id="ARBA00046047"/>
    </source>
</evidence>
<dbReference type="Pfam" id="PF00561">
    <property type="entry name" value="Abhydrolase_1"/>
    <property type="match status" value="1"/>
</dbReference>
<keyword evidence="5" id="KW-0496">Mitochondrion</keyword>
<dbReference type="Gene3D" id="3.40.50.1820">
    <property type="entry name" value="alpha/beta hydrolase"/>
    <property type="match status" value="1"/>
</dbReference>
<evidence type="ECO:0000313" key="15">
    <source>
        <dbReference type="EnsemblMetazoa" id="XP_020913250.1"/>
    </source>
</evidence>
<evidence type="ECO:0000256" key="4">
    <source>
        <dbReference type="ARBA" id="ARBA00022946"/>
    </source>
</evidence>
<dbReference type="OrthoDB" id="408373at2759"/>
<dbReference type="InterPro" id="IPR000073">
    <property type="entry name" value="AB_hydrolase_1"/>
</dbReference>
<comment type="subcellular location">
    <subcellularLocation>
        <location evidence="1">Mitochondrion</location>
    </subcellularLocation>
</comment>
<evidence type="ECO:0000256" key="2">
    <source>
        <dbReference type="ARBA" id="ARBA00012423"/>
    </source>
</evidence>
<dbReference type="GO" id="GO:0005739">
    <property type="term" value="C:mitochondrion"/>
    <property type="evidence" value="ECO:0007669"/>
    <property type="project" value="UniProtKB-SubCell"/>
</dbReference>
<dbReference type="PANTHER" id="PTHR16138">
    <property type="entry name" value="MYCOPHENOLIC ACID ACYL-GLUCURONIDE ESTERASE, MITOCHONDRIAL"/>
    <property type="match status" value="1"/>
</dbReference>
<keyword evidence="16" id="KW-1185">Reference proteome</keyword>
<evidence type="ECO:0000256" key="6">
    <source>
        <dbReference type="ARBA" id="ARBA00039132"/>
    </source>
</evidence>
<dbReference type="PANTHER" id="PTHR16138:SF7">
    <property type="entry name" value="PALMITOYL-PROTEIN THIOESTERASE ABHD10, MITOCHONDRIAL"/>
    <property type="match status" value="1"/>
</dbReference>
<organism evidence="15 16">
    <name type="scientific">Exaiptasia diaphana</name>
    <name type="common">Tropical sea anemone</name>
    <name type="synonym">Aiptasia pulchella</name>
    <dbReference type="NCBI Taxonomy" id="2652724"/>
    <lineage>
        <taxon>Eukaryota</taxon>
        <taxon>Metazoa</taxon>
        <taxon>Cnidaria</taxon>
        <taxon>Anthozoa</taxon>
        <taxon>Hexacorallia</taxon>
        <taxon>Actiniaria</taxon>
        <taxon>Aiptasiidae</taxon>
        <taxon>Exaiptasia</taxon>
    </lineage>
</organism>
<name>A0A913Y0N6_EXADI</name>
<keyword evidence="4" id="KW-0809">Transit peptide</keyword>